<gene>
    <name evidence="1" type="ORF">OSB1V03_LOCUS14712</name>
</gene>
<name>A0A7R9L5L8_9ACAR</name>
<sequence>GNHDLLNSPTVESVTAYKNQFGDDYFTFWVDGCMFIVINVQFYKDHTNAPDLYKEHDQWFDKQLLEAKAGNYKHVIVFQHIPWFLNDINEPLDEMYNIESVTRHRMVKKFHAAGVRAIFAGHYHRNAGGRYENMELIVTSAIGAQSPPPQQNANSGYRVVTVDEDKISHKYVDIKVSSSNSVFNFNPCNQQPVLEVDRFKRAVNRTYVGFEKEKNIEWKKSFHFIQGADTQFGMIETYLQNKTDGQWWEEIALTRQAISEWNAMQPKPKFVVICGDLVDDLPGKEPRRAKQIADFKQVFQTKGVVGYDHY</sequence>
<evidence type="ECO:0008006" key="3">
    <source>
        <dbReference type="Google" id="ProtNLM"/>
    </source>
</evidence>
<dbReference type="EMBL" id="CAJPIZ010014400">
    <property type="protein sequence ID" value="CAG2114746.1"/>
    <property type="molecule type" value="Genomic_DNA"/>
</dbReference>
<accession>A0A7R9L5L8</accession>
<dbReference type="InterPro" id="IPR051918">
    <property type="entry name" value="STPP_CPPED1"/>
</dbReference>
<dbReference type="PANTHER" id="PTHR43143">
    <property type="entry name" value="METALLOPHOSPHOESTERASE, CALCINEURIN SUPERFAMILY"/>
    <property type="match status" value="1"/>
</dbReference>
<dbReference type="OrthoDB" id="45007at2759"/>
<protein>
    <recommendedName>
        <fullName evidence="3">Calcineurin-like phosphoesterase domain-containing protein</fullName>
    </recommendedName>
</protein>
<organism evidence="1">
    <name type="scientific">Medioppia subpectinata</name>
    <dbReference type="NCBI Taxonomy" id="1979941"/>
    <lineage>
        <taxon>Eukaryota</taxon>
        <taxon>Metazoa</taxon>
        <taxon>Ecdysozoa</taxon>
        <taxon>Arthropoda</taxon>
        <taxon>Chelicerata</taxon>
        <taxon>Arachnida</taxon>
        <taxon>Acari</taxon>
        <taxon>Acariformes</taxon>
        <taxon>Sarcoptiformes</taxon>
        <taxon>Oribatida</taxon>
        <taxon>Brachypylina</taxon>
        <taxon>Oppioidea</taxon>
        <taxon>Oppiidae</taxon>
        <taxon>Medioppia</taxon>
    </lineage>
</organism>
<feature type="non-terminal residue" evidence="1">
    <location>
        <position position="1"/>
    </location>
</feature>
<proteinExistence type="predicted"/>
<dbReference type="Proteomes" id="UP000759131">
    <property type="component" value="Unassembled WGS sequence"/>
</dbReference>
<keyword evidence="2" id="KW-1185">Reference proteome</keyword>
<evidence type="ECO:0000313" key="2">
    <source>
        <dbReference type="Proteomes" id="UP000759131"/>
    </source>
</evidence>
<dbReference type="InterPro" id="IPR029052">
    <property type="entry name" value="Metallo-depent_PP-like"/>
</dbReference>
<evidence type="ECO:0000313" key="1">
    <source>
        <dbReference type="EMBL" id="CAD7634316.1"/>
    </source>
</evidence>
<dbReference type="PANTHER" id="PTHR43143:SF1">
    <property type="entry name" value="SERINE_THREONINE-PROTEIN PHOSPHATASE CPPED1"/>
    <property type="match status" value="1"/>
</dbReference>
<dbReference type="AlphaFoldDB" id="A0A7R9L5L8"/>
<reference evidence="1" key="1">
    <citation type="submission" date="2020-11" db="EMBL/GenBank/DDBJ databases">
        <authorList>
            <person name="Tran Van P."/>
        </authorList>
    </citation>
    <scope>NUCLEOTIDE SEQUENCE</scope>
</reference>
<dbReference type="EMBL" id="OC868975">
    <property type="protein sequence ID" value="CAD7634316.1"/>
    <property type="molecule type" value="Genomic_DNA"/>
</dbReference>
<dbReference type="SUPFAM" id="SSF56300">
    <property type="entry name" value="Metallo-dependent phosphatases"/>
    <property type="match status" value="2"/>
</dbReference>
<dbReference type="Gene3D" id="3.60.21.10">
    <property type="match status" value="1"/>
</dbReference>